<evidence type="ECO:0000256" key="3">
    <source>
        <dbReference type="ARBA" id="ARBA00022777"/>
    </source>
</evidence>
<organism evidence="8 9">
    <name type="scientific">Paspalum notatum var. saurae</name>
    <dbReference type="NCBI Taxonomy" id="547442"/>
    <lineage>
        <taxon>Eukaryota</taxon>
        <taxon>Viridiplantae</taxon>
        <taxon>Streptophyta</taxon>
        <taxon>Embryophyta</taxon>
        <taxon>Tracheophyta</taxon>
        <taxon>Spermatophyta</taxon>
        <taxon>Magnoliopsida</taxon>
        <taxon>Liliopsida</taxon>
        <taxon>Poales</taxon>
        <taxon>Poaceae</taxon>
        <taxon>PACMAD clade</taxon>
        <taxon>Panicoideae</taxon>
        <taxon>Andropogonodae</taxon>
        <taxon>Paspaleae</taxon>
        <taxon>Paspalinae</taxon>
        <taxon>Paspalum</taxon>
    </lineage>
</organism>
<evidence type="ECO:0000256" key="4">
    <source>
        <dbReference type="ARBA" id="ARBA00022840"/>
    </source>
</evidence>
<dbReference type="PROSITE" id="PS00108">
    <property type="entry name" value="PROTEIN_KINASE_ST"/>
    <property type="match status" value="1"/>
</dbReference>
<reference evidence="8 9" key="1">
    <citation type="submission" date="2024-02" db="EMBL/GenBank/DDBJ databases">
        <title>High-quality chromosome-scale genome assembly of Pensacola bahiagrass (Paspalum notatum Flugge var. saurae).</title>
        <authorList>
            <person name="Vega J.M."/>
            <person name="Podio M."/>
            <person name="Orjuela J."/>
            <person name="Siena L.A."/>
            <person name="Pessino S.C."/>
            <person name="Combes M.C."/>
            <person name="Mariac C."/>
            <person name="Albertini E."/>
            <person name="Pupilli F."/>
            <person name="Ortiz J.P.A."/>
            <person name="Leblanc O."/>
        </authorList>
    </citation>
    <scope>NUCLEOTIDE SEQUENCE [LARGE SCALE GENOMIC DNA]</scope>
    <source>
        <strain evidence="8">R1</strain>
        <tissue evidence="8">Leaf</tissue>
    </source>
</reference>
<dbReference type="PROSITE" id="PS50011">
    <property type="entry name" value="PROTEIN_KINASE_DOM"/>
    <property type="match status" value="1"/>
</dbReference>
<evidence type="ECO:0000256" key="2">
    <source>
        <dbReference type="ARBA" id="ARBA00022741"/>
    </source>
</evidence>
<gene>
    <name evidence="8" type="ORF">U9M48_038159</name>
</gene>
<dbReference type="PANTHER" id="PTHR11042:SF190">
    <property type="entry name" value="MITOSIS INHIBITOR PROTEIN KINASE MIK1"/>
    <property type="match status" value="1"/>
</dbReference>
<dbReference type="InterPro" id="IPR008271">
    <property type="entry name" value="Ser/Thr_kinase_AS"/>
</dbReference>
<name>A0AAQ3UMQ7_PASNO</name>
<sequence length="624" mass="68479">MADCEEERGVNLRLKVILRDGTVVSYDLVPRWESSPPQPAAGGRGASASSCDAASPSASGGTAPVGPSVRGPVDAASASNDATSPSASGGTGPVGSSVRGPLANLRIVPRPESPPPQPACGHIHLAFGDAEASRPASGSYPQNLGIIPRGVSPPPQPAGGYELASDDVKALLLASGDTEVVLELENLHTVPRRESSQPQPTPVPAAATSANDIGTAYLPMEYLDLPGVTCAYHPVLEYFDLPVVASANTNLPMLEYRDLPLTPPAPEFEALTLMMHRCGSSIMWKSTLMYSLKACHVPHSPEKLFGKNTIHFHAKECAEIPFPPMKINFLKDFKCEKTLGKGTEGKVYQCISTFNRHNCALKEVNPQNLFMRYLHCEPSDVNILTMLSHKNIIELYLAWSQTIITGSHGNLVGSIFVSMKPCARSLVKYLNQRSEFNLETSEYIFGQIMAGLSYIHSRNVIHRDIKPENILIEDDFTVKIADFGIAKIKRPRKQFELRANHYGSLPYCAPELMDVYSDHDEKVDIFSAGMIYYELFLPCMDMKQRKAKLQMLHKKLRESVRDNLSVQVFDLRAVLSAQKALDNWGGNLSLLEIMIRPKPGERLSASEIMEFLDKRTSPPRPPHP</sequence>
<evidence type="ECO:0000313" key="8">
    <source>
        <dbReference type="EMBL" id="WVZ92064.1"/>
    </source>
</evidence>
<dbReference type="Pfam" id="PF00069">
    <property type="entry name" value="Pkinase"/>
    <property type="match status" value="1"/>
</dbReference>
<dbReference type="EMBL" id="CP144753">
    <property type="protein sequence ID" value="WVZ92064.1"/>
    <property type="molecule type" value="Genomic_DNA"/>
</dbReference>
<dbReference type="Gene3D" id="1.10.510.10">
    <property type="entry name" value="Transferase(Phosphotransferase) domain 1"/>
    <property type="match status" value="1"/>
</dbReference>
<proteinExistence type="inferred from homology"/>
<dbReference type="CDD" id="cd00180">
    <property type="entry name" value="PKc"/>
    <property type="match status" value="1"/>
</dbReference>
<feature type="region of interest" description="Disordered" evidence="6">
    <location>
        <begin position="30"/>
        <end position="100"/>
    </location>
</feature>
<keyword evidence="2" id="KW-0547">Nucleotide-binding</keyword>
<dbReference type="InterPro" id="IPR050339">
    <property type="entry name" value="CC_SR_Kinase"/>
</dbReference>
<feature type="compositionally biased region" description="Polar residues" evidence="6">
    <location>
        <begin position="77"/>
        <end position="88"/>
    </location>
</feature>
<evidence type="ECO:0000256" key="1">
    <source>
        <dbReference type="ARBA" id="ARBA00022679"/>
    </source>
</evidence>
<keyword evidence="1" id="KW-0808">Transferase</keyword>
<feature type="domain" description="Protein kinase" evidence="7">
    <location>
        <begin position="333"/>
        <end position="624"/>
    </location>
</feature>
<dbReference type="InterPro" id="IPR000719">
    <property type="entry name" value="Prot_kinase_dom"/>
</dbReference>
<evidence type="ECO:0000256" key="5">
    <source>
        <dbReference type="ARBA" id="ARBA00037982"/>
    </source>
</evidence>
<dbReference type="GO" id="GO:0005634">
    <property type="term" value="C:nucleus"/>
    <property type="evidence" value="ECO:0007669"/>
    <property type="project" value="TreeGrafter"/>
</dbReference>
<protein>
    <recommendedName>
        <fullName evidence="7">Protein kinase domain-containing protein</fullName>
    </recommendedName>
</protein>
<keyword evidence="3" id="KW-0418">Kinase</keyword>
<dbReference type="InterPro" id="IPR011009">
    <property type="entry name" value="Kinase-like_dom_sf"/>
</dbReference>
<keyword evidence="9" id="KW-1185">Reference proteome</keyword>
<accession>A0AAQ3UMQ7</accession>
<feature type="compositionally biased region" description="Low complexity" evidence="6">
    <location>
        <begin position="46"/>
        <end position="68"/>
    </location>
</feature>
<evidence type="ECO:0000256" key="6">
    <source>
        <dbReference type="SAM" id="MobiDB-lite"/>
    </source>
</evidence>
<dbReference type="GO" id="GO:0004672">
    <property type="term" value="F:protein kinase activity"/>
    <property type="evidence" value="ECO:0007669"/>
    <property type="project" value="InterPro"/>
</dbReference>
<dbReference type="SMART" id="SM00220">
    <property type="entry name" value="S_TKc"/>
    <property type="match status" value="1"/>
</dbReference>
<dbReference type="SUPFAM" id="SSF56112">
    <property type="entry name" value="Protein kinase-like (PK-like)"/>
    <property type="match status" value="1"/>
</dbReference>
<comment type="similarity">
    <text evidence="5">Belongs to the protein kinase superfamily. Ser/Thr protein kinase family. GCN2 subfamily.</text>
</comment>
<dbReference type="GO" id="GO:0005524">
    <property type="term" value="F:ATP binding"/>
    <property type="evidence" value="ECO:0007669"/>
    <property type="project" value="UniProtKB-KW"/>
</dbReference>
<evidence type="ECO:0000259" key="7">
    <source>
        <dbReference type="PROSITE" id="PS50011"/>
    </source>
</evidence>
<evidence type="ECO:0000313" key="9">
    <source>
        <dbReference type="Proteomes" id="UP001341281"/>
    </source>
</evidence>
<dbReference type="GO" id="GO:0005737">
    <property type="term" value="C:cytoplasm"/>
    <property type="evidence" value="ECO:0007669"/>
    <property type="project" value="TreeGrafter"/>
</dbReference>
<dbReference type="AlphaFoldDB" id="A0AAQ3UMQ7"/>
<dbReference type="Proteomes" id="UP001341281">
    <property type="component" value="Chromosome 09"/>
</dbReference>
<keyword evidence="4" id="KW-0067">ATP-binding</keyword>
<dbReference type="PANTHER" id="PTHR11042">
    <property type="entry name" value="EUKARYOTIC TRANSLATION INITIATION FACTOR 2-ALPHA KINASE EIF2-ALPHA KINASE -RELATED"/>
    <property type="match status" value="1"/>
</dbReference>